<evidence type="ECO:0000313" key="3">
    <source>
        <dbReference type="Proteomes" id="UP000728185"/>
    </source>
</evidence>
<accession>A0A8E0S017</accession>
<protein>
    <submittedName>
        <fullName evidence="2">Uncharacterized protein</fullName>
    </submittedName>
</protein>
<organism evidence="2 3">
    <name type="scientific">Fasciolopsis buskii</name>
    <dbReference type="NCBI Taxonomy" id="27845"/>
    <lineage>
        <taxon>Eukaryota</taxon>
        <taxon>Metazoa</taxon>
        <taxon>Spiralia</taxon>
        <taxon>Lophotrochozoa</taxon>
        <taxon>Platyhelminthes</taxon>
        <taxon>Trematoda</taxon>
        <taxon>Digenea</taxon>
        <taxon>Plagiorchiida</taxon>
        <taxon>Echinostomata</taxon>
        <taxon>Echinostomatoidea</taxon>
        <taxon>Fasciolidae</taxon>
        <taxon>Fasciolopsis</taxon>
    </lineage>
</organism>
<feature type="region of interest" description="Disordered" evidence="1">
    <location>
        <begin position="120"/>
        <end position="141"/>
    </location>
</feature>
<feature type="region of interest" description="Disordered" evidence="1">
    <location>
        <begin position="1"/>
        <end position="59"/>
    </location>
</feature>
<dbReference type="Proteomes" id="UP000728185">
    <property type="component" value="Unassembled WGS sequence"/>
</dbReference>
<sequence>MSKPETVCPKVRGAAVHARSSSVPSELQNPLLNRVRFSRPQPVSSKSYASKSTESETNQSITGERYFPIAIYSPQLGHRFILSTLGAMQTPRGLTPPANVASSAPVSKRLFVTKHASCTNSPLANHKTFSSESKQTATNEQ</sequence>
<comment type="caution">
    <text evidence="2">The sequence shown here is derived from an EMBL/GenBank/DDBJ whole genome shotgun (WGS) entry which is preliminary data.</text>
</comment>
<dbReference type="AlphaFoldDB" id="A0A8E0S017"/>
<feature type="compositionally biased region" description="Low complexity" evidence="1">
    <location>
        <begin position="44"/>
        <end position="57"/>
    </location>
</feature>
<dbReference type="EMBL" id="LUCM01005474">
    <property type="protein sequence ID" value="KAA0192775.1"/>
    <property type="molecule type" value="Genomic_DNA"/>
</dbReference>
<name>A0A8E0S017_9TREM</name>
<feature type="compositionally biased region" description="Polar residues" evidence="1">
    <location>
        <begin position="19"/>
        <end position="31"/>
    </location>
</feature>
<evidence type="ECO:0000256" key="1">
    <source>
        <dbReference type="SAM" id="MobiDB-lite"/>
    </source>
</evidence>
<keyword evidence="3" id="KW-1185">Reference proteome</keyword>
<proteinExistence type="predicted"/>
<reference evidence="2" key="1">
    <citation type="submission" date="2019-05" db="EMBL/GenBank/DDBJ databases">
        <title>Annotation for the trematode Fasciolopsis buski.</title>
        <authorList>
            <person name="Choi Y.-J."/>
        </authorList>
    </citation>
    <scope>NUCLEOTIDE SEQUENCE</scope>
    <source>
        <strain evidence="2">HT</strain>
        <tissue evidence="2">Whole worm</tissue>
    </source>
</reference>
<evidence type="ECO:0000313" key="2">
    <source>
        <dbReference type="EMBL" id="KAA0192775.1"/>
    </source>
</evidence>
<gene>
    <name evidence="2" type="ORF">FBUS_05833</name>
</gene>